<evidence type="ECO:0000256" key="5">
    <source>
        <dbReference type="ARBA" id="ARBA00022692"/>
    </source>
</evidence>
<dbReference type="PANTHER" id="PTHR33908">
    <property type="entry name" value="MANNOSYLTRANSFERASE YKCB-RELATED"/>
    <property type="match status" value="1"/>
</dbReference>
<feature type="transmembrane region" description="Helical" evidence="9">
    <location>
        <begin position="228"/>
        <end position="249"/>
    </location>
</feature>
<evidence type="ECO:0000256" key="8">
    <source>
        <dbReference type="SAM" id="MobiDB-lite"/>
    </source>
</evidence>
<dbReference type="Pfam" id="PF13231">
    <property type="entry name" value="PMT_2"/>
    <property type="match status" value="1"/>
</dbReference>
<comment type="subcellular location">
    <subcellularLocation>
        <location evidence="1">Cell membrane</location>
        <topology evidence="1">Multi-pass membrane protein</topology>
    </subcellularLocation>
</comment>
<dbReference type="Proteomes" id="UP000198863">
    <property type="component" value="Unassembled WGS sequence"/>
</dbReference>
<protein>
    <submittedName>
        <fullName evidence="12">4-amino-4-deoxy-L-arabinose transferase</fullName>
    </submittedName>
</protein>
<dbReference type="InterPro" id="IPR038731">
    <property type="entry name" value="RgtA/B/C-like"/>
</dbReference>
<keyword evidence="13" id="KW-1185">Reference proteome</keyword>
<feature type="region of interest" description="Disordered" evidence="8">
    <location>
        <begin position="1"/>
        <end position="25"/>
    </location>
</feature>
<evidence type="ECO:0000256" key="2">
    <source>
        <dbReference type="ARBA" id="ARBA00022475"/>
    </source>
</evidence>
<dbReference type="GO" id="GO:0016763">
    <property type="term" value="F:pentosyltransferase activity"/>
    <property type="evidence" value="ECO:0007669"/>
    <property type="project" value="TreeGrafter"/>
</dbReference>
<dbReference type="RefSeq" id="WP_091062565.1">
    <property type="nucleotide sequence ID" value="NZ_FNCF01000003.1"/>
</dbReference>
<accession>A0A1G7T5E2</accession>
<organism evidence="12 13">
    <name type="scientific">Klenkia brasiliensis</name>
    <dbReference type="NCBI Taxonomy" id="333142"/>
    <lineage>
        <taxon>Bacteria</taxon>
        <taxon>Bacillati</taxon>
        <taxon>Actinomycetota</taxon>
        <taxon>Actinomycetes</taxon>
        <taxon>Geodermatophilales</taxon>
        <taxon>Geodermatophilaceae</taxon>
        <taxon>Klenkia</taxon>
    </lineage>
</organism>
<evidence type="ECO:0000256" key="9">
    <source>
        <dbReference type="SAM" id="Phobius"/>
    </source>
</evidence>
<evidence type="ECO:0000259" key="10">
    <source>
        <dbReference type="Pfam" id="PF13231"/>
    </source>
</evidence>
<dbReference type="GO" id="GO:0009103">
    <property type="term" value="P:lipopolysaccharide biosynthetic process"/>
    <property type="evidence" value="ECO:0007669"/>
    <property type="project" value="UniProtKB-ARBA"/>
</dbReference>
<dbReference type="PANTHER" id="PTHR33908:SF3">
    <property type="entry name" value="UNDECAPRENYL PHOSPHATE-ALPHA-4-AMINO-4-DEOXY-L-ARABINOSE ARABINOSYL TRANSFERASE"/>
    <property type="match status" value="1"/>
</dbReference>
<keyword evidence="3" id="KW-0328">Glycosyltransferase</keyword>
<keyword evidence="2" id="KW-1003">Cell membrane</keyword>
<name>A0A1G7T5E2_9ACTN</name>
<keyword evidence="6 9" id="KW-1133">Transmembrane helix</keyword>
<feature type="transmembrane region" description="Helical" evidence="9">
    <location>
        <begin position="130"/>
        <end position="152"/>
    </location>
</feature>
<feature type="domain" description="Putative mannosyltransferase YkcA/B-like C-terminal" evidence="11">
    <location>
        <begin position="500"/>
        <end position="581"/>
    </location>
</feature>
<evidence type="ECO:0000313" key="13">
    <source>
        <dbReference type="Proteomes" id="UP000198863"/>
    </source>
</evidence>
<evidence type="ECO:0000256" key="3">
    <source>
        <dbReference type="ARBA" id="ARBA00022676"/>
    </source>
</evidence>
<dbReference type="InterPro" id="IPR050297">
    <property type="entry name" value="LipidA_mod_glycosyltrf_83"/>
</dbReference>
<feature type="transmembrane region" description="Helical" evidence="9">
    <location>
        <begin position="361"/>
        <end position="384"/>
    </location>
</feature>
<keyword evidence="4 12" id="KW-0808">Transferase</keyword>
<evidence type="ECO:0000256" key="4">
    <source>
        <dbReference type="ARBA" id="ARBA00022679"/>
    </source>
</evidence>
<evidence type="ECO:0000259" key="11">
    <source>
        <dbReference type="Pfam" id="PF24878"/>
    </source>
</evidence>
<dbReference type="GO" id="GO:0005886">
    <property type="term" value="C:plasma membrane"/>
    <property type="evidence" value="ECO:0007669"/>
    <property type="project" value="UniProtKB-SubCell"/>
</dbReference>
<reference evidence="13" key="1">
    <citation type="submission" date="2016-10" db="EMBL/GenBank/DDBJ databases">
        <authorList>
            <person name="Varghese N."/>
            <person name="Submissions S."/>
        </authorList>
    </citation>
    <scope>NUCLEOTIDE SEQUENCE [LARGE SCALE GENOMIC DNA]</scope>
    <source>
        <strain evidence="13">DSM 44526</strain>
    </source>
</reference>
<gene>
    <name evidence="12" type="ORF">SAMN05660324_2316</name>
</gene>
<feature type="transmembrane region" description="Helical" evidence="9">
    <location>
        <begin position="99"/>
        <end position="124"/>
    </location>
</feature>
<dbReference type="InterPro" id="IPR056785">
    <property type="entry name" value="YkcA/B-like_C"/>
</dbReference>
<feature type="transmembrane region" description="Helical" evidence="9">
    <location>
        <begin position="338"/>
        <end position="355"/>
    </location>
</feature>
<evidence type="ECO:0000256" key="7">
    <source>
        <dbReference type="ARBA" id="ARBA00023136"/>
    </source>
</evidence>
<dbReference type="GO" id="GO:0010041">
    <property type="term" value="P:response to iron(III) ion"/>
    <property type="evidence" value="ECO:0007669"/>
    <property type="project" value="TreeGrafter"/>
</dbReference>
<evidence type="ECO:0000313" key="12">
    <source>
        <dbReference type="EMBL" id="SDG30516.1"/>
    </source>
</evidence>
<proteinExistence type="predicted"/>
<feature type="transmembrane region" description="Helical" evidence="9">
    <location>
        <begin position="391"/>
        <end position="412"/>
    </location>
</feature>
<dbReference type="Pfam" id="PF24878">
    <property type="entry name" value="YkcB_C"/>
    <property type="match status" value="1"/>
</dbReference>
<feature type="domain" description="Glycosyltransferase RgtA/B/C/D-like" evidence="10">
    <location>
        <begin position="84"/>
        <end position="242"/>
    </location>
</feature>
<evidence type="ECO:0000256" key="1">
    <source>
        <dbReference type="ARBA" id="ARBA00004651"/>
    </source>
</evidence>
<evidence type="ECO:0000256" key="6">
    <source>
        <dbReference type="ARBA" id="ARBA00022989"/>
    </source>
</evidence>
<keyword evidence="5 9" id="KW-0812">Transmembrane</keyword>
<feature type="transmembrane region" description="Helical" evidence="9">
    <location>
        <begin position="183"/>
        <end position="216"/>
    </location>
</feature>
<feature type="transmembrane region" description="Helical" evidence="9">
    <location>
        <begin position="418"/>
        <end position="438"/>
    </location>
</feature>
<dbReference type="OrthoDB" id="5241882at2"/>
<keyword evidence="7 9" id="KW-0472">Membrane</keyword>
<sequence length="602" mass="61642">MTTVLDAPAPADGPAPARPRRRRPPASRVALGVLLAGTAALDTVGLSRSGWGNAFYAGAAQAGSQSWSAWFFGASDAPGSITVDKPPAALWVMGLSVRLFGLSSWSLLVPQALMGVLAVAVLAATVRRVLGPWAGVLAGLLLAVTPVVTLMFRYDNPDALLTLLCVLAAWAVGRAVEDGRTRWLLLAGAFVGTAFLTKSLQAFLVLPGLAAAYLVAGPPRLGRRLLQLLAAGVALVVASGWWVLAVRLVPRADRPWIGGTKDDDPLSLAFGYNGLGRLNGDEMAGGGGLHRTSSSVWRLLGSGGDEAGWLLPLAVLALVAGLVLTARAARTDRARAALVLWGGWLVVTAGVLSTMKGIEHSYYAVQLAPAVAALVALGGTLLWRAGRAGRAVLAVGVFVGAGWVVLDAGYHWHHPEAAGVLAGVVGVVVLAGLVALLLGRPRVFLAAAVLALVSAPLGWSVSTAAAVNQSSNVYATPPPLTAAGWRGGPHDGAGIDPRALQLLQTGAAGWTWVAATTGHHGASIQLAVGAPVMDIGGFSGQDPDLTLDQFEADVAAHEIHYYVGGTGGGPDAARILAWVEGHGRQVPAGTTKLYDLSALATG</sequence>
<feature type="transmembrane region" description="Helical" evidence="9">
    <location>
        <begin position="307"/>
        <end position="326"/>
    </location>
</feature>
<dbReference type="EMBL" id="FNCF01000003">
    <property type="protein sequence ID" value="SDG30516.1"/>
    <property type="molecule type" value="Genomic_DNA"/>
</dbReference>
<feature type="transmembrane region" description="Helical" evidence="9">
    <location>
        <begin position="443"/>
        <end position="461"/>
    </location>
</feature>
<dbReference type="AlphaFoldDB" id="A0A1G7T5E2"/>